<reference evidence="2 3" key="1">
    <citation type="journal article" date="2008" name="Genome Biol.">
        <title>The complete genome, comparative and functional analysis of Stenotrophomonas maltophilia reveals an organism heavily shielded by drug resistance determinants.</title>
        <authorList>
            <person name="Crossman L.C."/>
            <person name="Gould V.C."/>
            <person name="Dow J.M."/>
            <person name="Vernikos G.S."/>
            <person name="Okazaki A."/>
            <person name="Sebaihia M."/>
            <person name="Saunders D."/>
            <person name="Arrowsmith C."/>
            <person name="Carver T."/>
            <person name="Peters N."/>
            <person name="Adlem E."/>
            <person name="Kerhornou A."/>
            <person name="Lord A."/>
            <person name="Murphy L."/>
            <person name="Seeger K."/>
            <person name="Squares R."/>
            <person name="Rutter S."/>
            <person name="Quail M.A."/>
            <person name="Rajandream M.A."/>
            <person name="Harris D."/>
            <person name="Churcher C."/>
            <person name="Bentley S.D."/>
            <person name="Parkhill J."/>
            <person name="Thomson N.R."/>
            <person name="Avison M.B."/>
        </authorList>
    </citation>
    <scope>NUCLEOTIDE SEQUENCE [LARGE SCALE GENOMIC DNA]</scope>
    <source>
        <strain evidence="2 3">K279a</strain>
    </source>
</reference>
<keyword evidence="1" id="KW-1133">Transmembrane helix</keyword>
<evidence type="ECO:0000313" key="2">
    <source>
        <dbReference type="EMBL" id="CAQ47783.1"/>
    </source>
</evidence>
<feature type="transmembrane region" description="Helical" evidence="1">
    <location>
        <begin position="115"/>
        <end position="134"/>
    </location>
</feature>
<protein>
    <submittedName>
        <fullName evidence="2">Transmembrane protein</fullName>
    </submittedName>
</protein>
<evidence type="ECO:0000256" key="1">
    <source>
        <dbReference type="SAM" id="Phobius"/>
    </source>
</evidence>
<accession>B2FLI8</accession>
<dbReference type="EnsemblBacteria" id="CAQ47783">
    <property type="protein sequence ID" value="CAQ47783"/>
    <property type="gene ID" value="Smlt4411"/>
</dbReference>
<feature type="transmembrane region" description="Helical" evidence="1">
    <location>
        <begin position="57"/>
        <end position="75"/>
    </location>
</feature>
<sequence>MDVMGQENAIDDVGCQASGAKPMMELVLVYLVLPAALTLALLVLMAKRAPRWKGNPWLYRAGFAFLAGLLSPTLLMGGHGGLPGPTIGGLVMVLTRLEWIGDLRASFIGFGSKDFGFLSAPFLVVFALTMFVPLRTARPAHFGFADDSDG</sequence>
<gene>
    <name evidence="2" type="ordered locus">Smlt4411</name>
</gene>
<feature type="transmembrane region" description="Helical" evidence="1">
    <location>
        <begin position="27"/>
        <end position="45"/>
    </location>
</feature>
<dbReference type="HOGENOM" id="CLU_1863942_0_0_6"/>
<dbReference type="KEGG" id="sml:Smlt4411"/>
<evidence type="ECO:0000313" key="3">
    <source>
        <dbReference type="Proteomes" id="UP000008840"/>
    </source>
</evidence>
<keyword evidence="1 2" id="KW-0812">Transmembrane</keyword>
<dbReference type="AlphaFoldDB" id="B2FLI8"/>
<dbReference type="Proteomes" id="UP000008840">
    <property type="component" value="Chromosome"/>
</dbReference>
<keyword evidence="1" id="KW-0472">Membrane</keyword>
<proteinExistence type="predicted"/>
<dbReference type="EMBL" id="AM743169">
    <property type="protein sequence ID" value="CAQ47783.1"/>
    <property type="molecule type" value="Genomic_DNA"/>
</dbReference>
<keyword evidence="3" id="KW-1185">Reference proteome</keyword>
<name>B2FLI8_STRMK</name>
<organism evidence="2 3">
    <name type="scientific">Stenotrophomonas maltophilia (strain K279a)</name>
    <dbReference type="NCBI Taxonomy" id="522373"/>
    <lineage>
        <taxon>Bacteria</taxon>
        <taxon>Pseudomonadati</taxon>
        <taxon>Pseudomonadota</taxon>
        <taxon>Gammaproteobacteria</taxon>
        <taxon>Lysobacterales</taxon>
        <taxon>Lysobacteraceae</taxon>
        <taxon>Stenotrophomonas</taxon>
        <taxon>Stenotrophomonas maltophilia group</taxon>
    </lineage>
</organism>